<proteinExistence type="predicted"/>
<feature type="non-terminal residue" evidence="2">
    <location>
        <position position="1"/>
    </location>
</feature>
<dbReference type="AlphaFoldDB" id="A0AAN4ZK91"/>
<evidence type="ECO:0000313" key="3">
    <source>
        <dbReference type="Proteomes" id="UP001328107"/>
    </source>
</evidence>
<feature type="compositionally biased region" description="Basic and acidic residues" evidence="1">
    <location>
        <begin position="237"/>
        <end position="273"/>
    </location>
</feature>
<comment type="caution">
    <text evidence="2">The sequence shown here is derived from an EMBL/GenBank/DDBJ whole genome shotgun (WGS) entry which is preliminary data.</text>
</comment>
<protein>
    <submittedName>
        <fullName evidence="2">Uncharacterized protein</fullName>
    </submittedName>
</protein>
<dbReference type="InterPro" id="IPR040282">
    <property type="entry name" value="Mig-18-like"/>
</dbReference>
<organism evidence="2 3">
    <name type="scientific">Pristionchus mayeri</name>
    <dbReference type="NCBI Taxonomy" id="1317129"/>
    <lineage>
        <taxon>Eukaryota</taxon>
        <taxon>Metazoa</taxon>
        <taxon>Ecdysozoa</taxon>
        <taxon>Nematoda</taxon>
        <taxon>Chromadorea</taxon>
        <taxon>Rhabditida</taxon>
        <taxon>Rhabditina</taxon>
        <taxon>Diplogasteromorpha</taxon>
        <taxon>Diplogasteroidea</taxon>
        <taxon>Neodiplogasteridae</taxon>
        <taxon>Pristionchus</taxon>
    </lineage>
</organism>
<dbReference type="EMBL" id="BTRK01000003">
    <property type="protein sequence ID" value="GMR40541.1"/>
    <property type="molecule type" value="Genomic_DNA"/>
</dbReference>
<feature type="region of interest" description="Disordered" evidence="1">
    <location>
        <begin position="199"/>
        <end position="273"/>
    </location>
</feature>
<keyword evidence="3" id="KW-1185">Reference proteome</keyword>
<sequence>GDFGFRKQCTVNANVIVGCISLRGTFIKRGENHTEYSDEQCDPVTACIAIGNDETGFREKAFCGASTLLTRSPPTEKTNKPTDKPTRETPATVKPTEPTKKTPPTVKPTERPVTDAPTACPDGKKEGDEWNQLNTDRKRYFRKKCQDGCVVTIGCVSQRNSTVPRGTNKTEYYDEDCDLITACIAINATATRIQEDTTATKETVVSLKPTDPTKKPTPTEKPTDPTKKPTPSGKPTDPTKKPTPTDKLTDPTKKPTPTEKPTDPTKEKNKEGTREFRKKCVDGCVVIIGCYSKKNTLVPRGQNTTEYLSEECYVVTACIAVGASITTV</sequence>
<feature type="compositionally biased region" description="Basic and acidic residues" evidence="1">
    <location>
        <begin position="211"/>
        <end position="227"/>
    </location>
</feature>
<name>A0AAN4ZK91_9BILA</name>
<dbReference type="PRINTS" id="PR01217">
    <property type="entry name" value="PRICHEXTENSN"/>
</dbReference>
<dbReference type="Proteomes" id="UP001328107">
    <property type="component" value="Unassembled WGS sequence"/>
</dbReference>
<dbReference type="PANTHER" id="PTHR35572:SF6">
    <property type="entry name" value="IG-LIKE DOMAIN-CONTAINING PROTEIN"/>
    <property type="match status" value="1"/>
</dbReference>
<evidence type="ECO:0000313" key="2">
    <source>
        <dbReference type="EMBL" id="GMR40541.1"/>
    </source>
</evidence>
<accession>A0AAN4ZK91</accession>
<dbReference type="PANTHER" id="PTHR35572">
    <property type="entry name" value="PROTEIN CBG04538-RELATED"/>
    <property type="match status" value="1"/>
</dbReference>
<feature type="region of interest" description="Disordered" evidence="1">
    <location>
        <begin position="68"/>
        <end position="131"/>
    </location>
</feature>
<feature type="non-terminal residue" evidence="2">
    <location>
        <position position="328"/>
    </location>
</feature>
<gene>
    <name evidence="2" type="ORF">PMAYCL1PPCAC_10736</name>
</gene>
<reference evidence="3" key="1">
    <citation type="submission" date="2022-10" db="EMBL/GenBank/DDBJ databases">
        <title>Genome assembly of Pristionchus species.</title>
        <authorList>
            <person name="Yoshida K."/>
            <person name="Sommer R.J."/>
        </authorList>
    </citation>
    <scope>NUCLEOTIDE SEQUENCE [LARGE SCALE GENOMIC DNA]</scope>
    <source>
        <strain evidence="3">RS5460</strain>
    </source>
</reference>
<feature type="compositionally biased region" description="Basic and acidic residues" evidence="1">
    <location>
        <begin position="77"/>
        <end position="87"/>
    </location>
</feature>
<evidence type="ECO:0000256" key="1">
    <source>
        <dbReference type="SAM" id="MobiDB-lite"/>
    </source>
</evidence>